<dbReference type="PANTHER" id="PTHR21557">
    <property type="entry name" value="CORDON-BLEU"/>
    <property type="match status" value="1"/>
</dbReference>
<feature type="region of interest" description="Disordered" evidence="1">
    <location>
        <begin position="503"/>
        <end position="579"/>
    </location>
</feature>
<dbReference type="Gene3D" id="3.10.20.90">
    <property type="entry name" value="Phosphatidylinositol 3-kinase Catalytic Subunit, Chain A, domain 1"/>
    <property type="match status" value="1"/>
</dbReference>
<dbReference type="EMBL" id="JARPUR010000003">
    <property type="protein sequence ID" value="KAK4879922.1"/>
    <property type="molecule type" value="Genomic_DNA"/>
</dbReference>
<dbReference type="GO" id="GO:0003785">
    <property type="term" value="F:actin monomer binding"/>
    <property type="evidence" value="ECO:0007669"/>
    <property type="project" value="InterPro"/>
</dbReference>
<evidence type="ECO:0000313" key="3">
    <source>
        <dbReference type="Proteomes" id="UP001353858"/>
    </source>
</evidence>
<sequence>MQWGFTICGTLSLITYDMRSPFFLCAYAVFSQKNWATGNNTTMMQITEDTPPDMLAGAMDLTIHLPNGRAVKMSVERSTPMMDLLVQITTANQLQHSGHILQALEMAPTSGRTDKVLPYKPNTPIGALDTQHVKVVPKNKPIPAPRHQPVGHQPFESTFRLQVHLPRNQLYVIRVSQHVLLEDIMKKVCSEKNLDSRKYEFRHPGNLDEVLDPKLTLSDYQITEVYIVSKGTVAVTQAFSSNDIMALKKEEERKQLQARTGGGVFSLIFKRGKPSMGSGSLSSDNRSISPSHSDDSRSVTPPAIQQQILPVTQQSSIVEKPKPPQRKRRPAPKPPQQANLRKDSTENPPSQISTTSDMNNSDLQSKNENGLTICHSRNSSDSSGYHEPSVLSDNCNLSLPRRPKSIVINETVSEETTIVENNKSNGNLTKMAVFSKSSTSITNRKKKAAPPPPIILSSSERIVQNPDKASPVVASPISEAQENVEELNSPSGSDITRATPNSIVSIEESPNPDVETNIKNSLSTAPSKESPRESVIQSTSAETSSTTPSLPSTIVKEDKVDSSLIDEKNTVRETKHIPKPNDLEPIIEVKAVPAPSNFNDKALNPLKEDKQNITEEFPELESEWQYQLPSPPTAFRDLSPTNLTEITNYDTITLEGFKEESVITNPMLYEKLELIKDSETDTISDLVSNISEEEKPMLNKLTLENLEKRKSLVYNRELSTSLKVAKDNSVNNKLDDTAIKRSNVIHEIEEVIQQQNGANLLSRHNSCATDLSPTLDKPMPNFKISTYDKPKTKINIFEDDSIRSNVEMGIKANSVSESEAEPEAFLQNVSEMPQNSSYRKQSIDSTASDDSFKKPQEFSKYKLFSKNNFYVKHRSEISNSVTRSESFSSNSTYTNNVNIWKPQNPVQRSKSQVALNNYKEEKIVEHGTDTLSKSNSLFDVSGLQSLEVMRMIQTKLNTPSNSTEQLLKEEKPIENLNILEEKEPICNETNNDNRSVKTYKYQGPPAINLSTWSERPKTKVSLKEDTDYRSNKIKINGVAWVNRNESDANNVSIKVNGVEHMKSQESGNLVIKVGETQSNYTSLTRFSNNTSTVNFRKPLSNINKIDTGTRPHSIAFSNDFDISRVPIVRAVELKKPFKDNVQINQKSITSINSSNNELTHNFRNKFKDLQVNGDSVKEIDGLGQVQNLSDNADADLAKRTVHRVNSFAQSRFGPTVVGFRSAEFGNDNTARSRKSWNVPNNYTTLPPKIDLDPTTKATTYIPNNNVPFSQATLRRVEVNKPSKEEHSTNNQFDNVVLRNNHVGNKVSSLNRYSTGNIFSNESCRKNSIETVVPPPMPKVMNIKKKPIKTFEPVKDPRDDLLNSIRNFGGINGLKNVKV</sequence>
<evidence type="ECO:0000313" key="2">
    <source>
        <dbReference type="EMBL" id="KAK4879922.1"/>
    </source>
</evidence>
<accession>A0AAN7PYU1</accession>
<dbReference type="InterPro" id="IPR039895">
    <property type="entry name" value="COBL-like"/>
</dbReference>
<dbReference type="Proteomes" id="UP001353858">
    <property type="component" value="Unassembled WGS sequence"/>
</dbReference>
<name>A0AAN7PYU1_9COLE</name>
<keyword evidence="3" id="KW-1185">Reference proteome</keyword>
<feature type="compositionally biased region" description="Polar residues" evidence="1">
    <location>
        <begin position="346"/>
        <end position="383"/>
    </location>
</feature>
<dbReference type="PANTHER" id="PTHR21557:SF2">
    <property type="entry name" value="CORDON-BLEU PROTEIN-LIKE 1"/>
    <property type="match status" value="1"/>
</dbReference>
<feature type="compositionally biased region" description="Low complexity" evidence="1">
    <location>
        <begin position="538"/>
        <end position="553"/>
    </location>
</feature>
<feature type="compositionally biased region" description="Basic and acidic residues" evidence="1">
    <location>
        <begin position="555"/>
        <end position="579"/>
    </location>
</feature>
<proteinExistence type="predicted"/>
<gene>
    <name evidence="2" type="ORF">RN001_008068</name>
</gene>
<feature type="region of interest" description="Disordered" evidence="1">
    <location>
        <begin position="274"/>
        <end position="399"/>
    </location>
</feature>
<feature type="compositionally biased region" description="Polar residues" evidence="1">
    <location>
        <begin position="517"/>
        <end position="527"/>
    </location>
</feature>
<feature type="region of interest" description="Disordered" evidence="1">
    <location>
        <begin position="479"/>
        <end position="498"/>
    </location>
</feature>
<dbReference type="InterPro" id="IPR029071">
    <property type="entry name" value="Ubiquitin-like_domsf"/>
</dbReference>
<feature type="compositionally biased region" description="Polar residues" evidence="1">
    <location>
        <begin position="829"/>
        <end position="849"/>
    </location>
</feature>
<evidence type="ECO:0008006" key="4">
    <source>
        <dbReference type="Google" id="ProtNLM"/>
    </source>
</evidence>
<evidence type="ECO:0000256" key="1">
    <source>
        <dbReference type="SAM" id="MobiDB-lite"/>
    </source>
</evidence>
<feature type="compositionally biased region" description="Polar residues" evidence="1">
    <location>
        <begin position="303"/>
        <end position="317"/>
    </location>
</feature>
<protein>
    <recommendedName>
        <fullName evidence="4">WH2 domain-containing protein</fullName>
    </recommendedName>
</protein>
<dbReference type="SUPFAM" id="SSF54236">
    <property type="entry name" value="Ubiquitin-like"/>
    <property type="match status" value="1"/>
</dbReference>
<comment type="caution">
    <text evidence="2">The sequence shown here is derived from an EMBL/GenBank/DDBJ whole genome shotgun (WGS) entry which is preliminary data.</text>
</comment>
<reference evidence="3" key="1">
    <citation type="submission" date="2023-01" db="EMBL/GenBank/DDBJ databases">
        <title>Key to firefly adult light organ development and bioluminescence: homeobox transcription factors regulate luciferase expression and transportation to peroxisome.</title>
        <authorList>
            <person name="Fu X."/>
        </authorList>
    </citation>
    <scope>NUCLEOTIDE SEQUENCE [LARGE SCALE GENOMIC DNA]</scope>
</reference>
<organism evidence="2 3">
    <name type="scientific">Aquatica leii</name>
    <dbReference type="NCBI Taxonomy" id="1421715"/>
    <lineage>
        <taxon>Eukaryota</taxon>
        <taxon>Metazoa</taxon>
        <taxon>Ecdysozoa</taxon>
        <taxon>Arthropoda</taxon>
        <taxon>Hexapoda</taxon>
        <taxon>Insecta</taxon>
        <taxon>Pterygota</taxon>
        <taxon>Neoptera</taxon>
        <taxon>Endopterygota</taxon>
        <taxon>Coleoptera</taxon>
        <taxon>Polyphaga</taxon>
        <taxon>Elateriformia</taxon>
        <taxon>Elateroidea</taxon>
        <taxon>Lampyridae</taxon>
        <taxon>Luciolinae</taxon>
        <taxon>Aquatica</taxon>
    </lineage>
</organism>
<feature type="region of interest" description="Disordered" evidence="1">
    <location>
        <begin position="829"/>
        <end position="851"/>
    </location>
</feature>